<keyword evidence="5 6" id="KW-0342">GTP-binding</keyword>
<dbReference type="GO" id="GO:0043022">
    <property type="term" value="F:ribosome binding"/>
    <property type="evidence" value="ECO:0007669"/>
    <property type="project" value="TreeGrafter"/>
</dbReference>
<dbReference type="GO" id="GO:0046872">
    <property type="term" value="F:metal ion binding"/>
    <property type="evidence" value="ECO:0007669"/>
    <property type="project" value="UniProtKB-KW"/>
</dbReference>
<protein>
    <recommendedName>
        <fullName evidence="6">GTPase HflX</fullName>
    </recommendedName>
    <alternativeName>
        <fullName evidence="6">GTP-binding protein HflX</fullName>
    </alternativeName>
</protein>
<dbReference type="PANTHER" id="PTHR10229">
    <property type="entry name" value="GTP-BINDING PROTEIN HFLX"/>
    <property type="match status" value="1"/>
</dbReference>
<proteinExistence type="inferred from homology"/>
<comment type="function">
    <text evidence="6">GTPase that associates with the 50S ribosomal subunit and may have a role during protein synthesis or ribosome biogenesis.</text>
</comment>
<dbReference type="SUPFAM" id="SSF52540">
    <property type="entry name" value="P-loop containing nucleoside triphosphate hydrolases"/>
    <property type="match status" value="1"/>
</dbReference>
<dbReference type="Gene3D" id="3.40.50.11060">
    <property type="entry name" value="GTPase HflX, N-terminal domain"/>
    <property type="match status" value="1"/>
</dbReference>
<dbReference type="PANTHER" id="PTHR10229:SF0">
    <property type="entry name" value="GTP-BINDING PROTEIN 6-RELATED"/>
    <property type="match status" value="1"/>
</dbReference>
<dbReference type="InterPro" id="IPR032305">
    <property type="entry name" value="GTP-bd_M"/>
</dbReference>
<dbReference type="GO" id="GO:0003924">
    <property type="term" value="F:GTPase activity"/>
    <property type="evidence" value="ECO:0007669"/>
    <property type="project" value="UniProtKB-UniRule"/>
</dbReference>
<evidence type="ECO:0000313" key="8">
    <source>
        <dbReference type="EMBL" id="KGM95469.1"/>
    </source>
</evidence>
<dbReference type="Proteomes" id="UP000030012">
    <property type="component" value="Unassembled WGS sequence"/>
</dbReference>
<comment type="caution">
    <text evidence="8">The sequence shown here is derived from an EMBL/GenBank/DDBJ whole genome shotgun (WGS) entry which is preliminary data.</text>
</comment>
<evidence type="ECO:0000259" key="7">
    <source>
        <dbReference type="PROSITE" id="PS51705"/>
    </source>
</evidence>
<dbReference type="GO" id="GO:0005737">
    <property type="term" value="C:cytoplasm"/>
    <property type="evidence" value="ECO:0007669"/>
    <property type="project" value="UniProtKB-SubCell"/>
</dbReference>
<dbReference type="InterPro" id="IPR030394">
    <property type="entry name" value="G_HFLX_dom"/>
</dbReference>
<dbReference type="Pfam" id="PF01926">
    <property type="entry name" value="MMR_HSR1"/>
    <property type="match status" value="1"/>
</dbReference>
<keyword evidence="2" id="KW-0479">Metal-binding</keyword>
<organism evidence="8 9">
    <name type="scientific">Clostridium novyi A str. 4552</name>
    <dbReference type="NCBI Taxonomy" id="1444289"/>
    <lineage>
        <taxon>Bacteria</taxon>
        <taxon>Bacillati</taxon>
        <taxon>Bacillota</taxon>
        <taxon>Clostridia</taxon>
        <taxon>Eubacteriales</taxon>
        <taxon>Clostridiaceae</taxon>
        <taxon>Clostridium</taxon>
    </lineage>
</organism>
<dbReference type="PROSITE" id="PS51705">
    <property type="entry name" value="G_HFLX"/>
    <property type="match status" value="1"/>
</dbReference>
<evidence type="ECO:0000256" key="1">
    <source>
        <dbReference type="ARBA" id="ARBA00022490"/>
    </source>
</evidence>
<comment type="subunit">
    <text evidence="6">Monomer. Associates with the 50S ribosomal subunit.</text>
</comment>
<comment type="similarity">
    <text evidence="6">Belongs to the TRAFAC class OBG-HflX-like GTPase superfamily. HflX GTPase family.</text>
</comment>
<comment type="subcellular location">
    <subcellularLocation>
        <location evidence="6">Cytoplasm</location>
    </subcellularLocation>
    <text evidence="6">May associate with membranes.</text>
</comment>
<evidence type="ECO:0000256" key="2">
    <source>
        <dbReference type="ARBA" id="ARBA00022723"/>
    </source>
</evidence>
<reference evidence="8 9" key="1">
    <citation type="submission" date="2014-01" db="EMBL/GenBank/DDBJ databases">
        <title>Plasmidome dynamics in the species complex Clostridium novyi sensu lato converts strains of independent lineages into distinctly different pathogens.</title>
        <authorList>
            <person name="Skarin H."/>
            <person name="Segerman B."/>
        </authorList>
    </citation>
    <scope>NUCLEOTIDE SEQUENCE [LARGE SCALE GENOMIC DNA]</scope>
    <source>
        <strain evidence="8 9">4552</strain>
    </source>
</reference>
<dbReference type="HAMAP" id="MF_00900">
    <property type="entry name" value="GTPase_HflX"/>
    <property type="match status" value="1"/>
</dbReference>
<evidence type="ECO:0000313" key="9">
    <source>
        <dbReference type="Proteomes" id="UP000030012"/>
    </source>
</evidence>
<dbReference type="EMBL" id="JENJ01000039">
    <property type="protein sequence ID" value="KGM95469.1"/>
    <property type="molecule type" value="Genomic_DNA"/>
</dbReference>
<dbReference type="GO" id="GO:0005525">
    <property type="term" value="F:GTP binding"/>
    <property type="evidence" value="ECO:0007669"/>
    <property type="project" value="UniProtKB-UniRule"/>
</dbReference>
<evidence type="ECO:0000256" key="6">
    <source>
        <dbReference type="HAMAP-Rule" id="MF_00900"/>
    </source>
</evidence>
<name>A0A0A0I217_CLONO</name>
<dbReference type="InterPro" id="IPR025121">
    <property type="entry name" value="GTPase_HflX_N"/>
</dbReference>
<dbReference type="InterPro" id="IPR042108">
    <property type="entry name" value="GTPase_HflX_N_sf"/>
</dbReference>
<dbReference type="Gene3D" id="6.10.250.2860">
    <property type="match status" value="1"/>
</dbReference>
<dbReference type="Gene3D" id="3.40.50.300">
    <property type="entry name" value="P-loop containing nucleotide triphosphate hydrolases"/>
    <property type="match status" value="1"/>
</dbReference>
<keyword evidence="4" id="KW-0460">Magnesium</keyword>
<evidence type="ECO:0000256" key="5">
    <source>
        <dbReference type="ARBA" id="ARBA00023134"/>
    </source>
</evidence>
<dbReference type="InterPro" id="IPR016496">
    <property type="entry name" value="GTPase_HflX"/>
</dbReference>
<feature type="domain" description="Hflx-type G" evidence="7">
    <location>
        <begin position="364"/>
        <end position="541"/>
    </location>
</feature>
<sequence length="598" mass="66695">MILGNLEGIRKTILKKIETIYDFKVDRQSIANEEIIEIISEVTGDINKEISVAIDRKGNVLSVAVGDSSTVEMPIIDIKSKKLSGVRIIHTHPNGNSRLSSLDVSALISLKLDCMVAVAVEEGKCKDLTIGFCGVHNNNLIAEVAPNLPLSKALNINILNVIKNIEINLAYNEVEEDKGERAVLVGIENEESLEELCELAKACNVSTVDRVLQKRAKIDTAYFIGEGKVEELSMVRQASNANLIIFDDELSASQIRNLESMTGTKVIDRTTLILEIFARRAKSKEAKIQVELAQLKYRLPRLIGMGAVLSRTGAGIGTRGPGEKKLEIDKRHIRERVYDLNKELSKIKKNRQIQREKRSRDNVPKISLVGYTNAGKSTLRNKLCDIASPRDVVDKETVFEADMLFATLDVTTRALVLPDNRLVTLTDTVGFIRKLPHDLVEAFKSTLEEVVNSDLLLHVVDSSSKDAYKQIEAVNLVLEELESINKPMILLLNKIDKADKEQLEGLKEKFNNLKVLEISAKDNLNLDTLLNDVCTALPNPLKKVEFLIPYSDSAAVAMLHRNGKVLEEEYKDNGTRIVAMVDEKIYNKCKEYTVIDTI</sequence>
<dbReference type="AlphaFoldDB" id="A0A0A0I217"/>
<dbReference type="RefSeq" id="WP_039255728.1">
    <property type="nucleotide sequence ID" value="NZ_JENJ01000039.1"/>
</dbReference>
<evidence type="ECO:0000256" key="3">
    <source>
        <dbReference type="ARBA" id="ARBA00022741"/>
    </source>
</evidence>
<dbReference type="NCBIfam" id="TIGR00231">
    <property type="entry name" value="small_GTP"/>
    <property type="match status" value="1"/>
</dbReference>
<gene>
    <name evidence="6" type="primary">hflX</name>
    <name evidence="8" type="ORF">Z968_09055</name>
</gene>
<keyword evidence="3 6" id="KW-0547">Nucleotide-binding</keyword>
<dbReference type="NCBIfam" id="TIGR03156">
    <property type="entry name" value="GTP_HflX"/>
    <property type="match status" value="1"/>
</dbReference>
<dbReference type="Pfam" id="PF13167">
    <property type="entry name" value="GTP-bdg_N"/>
    <property type="match status" value="1"/>
</dbReference>
<dbReference type="InterPro" id="IPR005225">
    <property type="entry name" value="Small_GTP-bd"/>
</dbReference>
<dbReference type="CDD" id="cd01878">
    <property type="entry name" value="HflX"/>
    <property type="match status" value="1"/>
</dbReference>
<dbReference type="InterPro" id="IPR027417">
    <property type="entry name" value="P-loop_NTPase"/>
</dbReference>
<dbReference type="FunFam" id="3.40.50.11060:FF:000001">
    <property type="entry name" value="GTPase HflX"/>
    <property type="match status" value="1"/>
</dbReference>
<accession>A0A0A0I217</accession>
<dbReference type="PRINTS" id="PR00449">
    <property type="entry name" value="RASTRNSFRMNG"/>
</dbReference>
<dbReference type="InterPro" id="IPR006073">
    <property type="entry name" value="GTP-bd"/>
</dbReference>
<evidence type="ECO:0000256" key="4">
    <source>
        <dbReference type="ARBA" id="ARBA00022842"/>
    </source>
</evidence>
<dbReference type="Pfam" id="PF16360">
    <property type="entry name" value="GTP-bdg_M"/>
    <property type="match status" value="1"/>
</dbReference>
<keyword evidence="1 6" id="KW-0963">Cytoplasm</keyword>